<dbReference type="EMBL" id="FOWR01000010">
    <property type="protein sequence ID" value="SFP23989.1"/>
    <property type="molecule type" value="Genomic_DNA"/>
</dbReference>
<organism evidence="2 3">
    <name type="scientific">Enterovibrio norvegicus DSM 15893</name>
    <dbReference type="NCBI Taxonomy" id="1121869"/>
    <lineage>
        <taxon>Bacteria</taxon>
        <taxon>Pseudomonadati</taxon>
        <taxon>Pseudomonadota</taxon>
        <taxon>Gammaproteobacteria</taxon>
        <taxon>Vibrionales</taxon>
        <taxon>Vibrionaceae</taxon>
        <taxon>Enterovibrio</taxon>
    </lineage>
</organism>
<sequence>MATPTSNTLPLADIHLQTAPGIWPLAWGWWLVIAATLAVIIMIVMWLRARAKKTRAQKEALQALNAVTALADMNALLKRAALSYFDREHVAGLTGAAWLRFLDEQLPASKEADGKHGFSAHQDLWQKGIFSKEGLSDSEFATCKALTERWLKHALPPKASRTSSYTSAAKEENHV</sequence>
<proteinExistence type="predicted"/>
<dbReference type="Proteomes" id="UP000182692">
    <property type="component" value="Unassembled WGS sequence"/>
</dbReference>
<dbReference type="Pfam" id="PF14316">
    <property type="entry name" value="DUF4381"/>
    <property type="match status" value="1"/>
</dbReference>
<keyword evidence="1" id="KW-0472">Membrane</keyword>
<name>A0A1I5NQ88_9GAMM</name>
<evidence type="ECO:0000313" key="2">
    <source>
        <dbReference type="EMBL" id="SFP23989.1"/>
    </source>
</evidence>
<dbReference type="STRING" id="1121869.SAMN03084138_01694"/>
<accession>A0A1I5NQ88</accession>
<dbReference type="OrthoDB" id="283083at2"/>
<evidence type="ECO:0000313" key="3">
    <source>
        <dbReference type="Proteomes" id="UP000182692"/>
    </source>
</evidence>
<dbReference type="AlphaFoldDB" id="A0A1I5NQ88"/>
<dbReference type="GeneID" id="35871690"/>
<evidence type="ECO:0008006" key="4">
    <source>
        <dbReference type="Google" id="ProtNLM"/>
    </source>
</evidence>
<reference evidence="2 3" key="1">
    <citation type="submission" date="2016-10" db="EMBL/GenBank/DDBJ databases">
        <authorList>
            <person name="de Groot N.N."/>
        </authorList>
    </citation>
    <scope>NUCLEOTIDE SEQUENCE [LARGE SCALE GENOMIC DNA]</scope>
    <source>
        <strain evidence="2 3">DSM 15893</strain>
    </source>
</reference>
<feature type="transmembrane region" description="Helical" evidence="1">
    <location>
        <begin position="27"/>
        <end position="47"/>
    </location>
</feature>
<keyword evidence="1" id="KW-1133">Transmembrane helix</keyword>
<dbReference type="InterPro" id="IPR025489">
    <property type="entry name" value="DUF4381"/>
</dbReference>
<keyword evidence="1" id="KW-0812">Transmembrane</keyword>
<dbReference type="RefSeq" id="WP_074926572.1">
    <property type="nucleotide sequence ID" value="NZ_FOWR01000010.1"/>
</dbReference>
<gene>
    <name evidence="2" type="ORF">SAMN03084138_01694</name>
</gene>
<evidence type="ECO:0000256" key="1">
    <source>
        <dbReference type="SAM" id="Phobius"/>
    </source>
</evidence>
<protein>
    <recommendedName>
        <fullName evidence="4">DUF4381 domain-containing protein</fullName>
    </recommendedName>
</protein>